<accession>A0AAI9SB60</accession>
<dbReference type="EMBL" id="WEHW01000028">
    <property type="protein sequence ID" value="KAB7650793.1"/>
    <property type="molecule type" value="Genomic_DNA"/>
</dbReference>
<dbReference type="RefSeq" id="WP_139688057.1">
    <property type="nucleotide sequence ID" value="NZ_WEHW01000028.1"/>
</dbReference>
<evidence type="ECO:0000313" key="1">
    <source>
        <dbReference type="EMBL" id="KAB7650793.1"/>
    </source>
</evidence>
<dbReference type="AlphaFoldDB" id="A0AAI9SB60"/>
<proteinExistence type="predicted"/>
<organism evidence="1 2">
    <name type="scientific">Sutterella seckii</name>
    <dbReference type="NCBI Taxonomy" id="1944635"/>
    <lineage>
        <taxon>Bacteria</taxon>
        <taxon>Pseudomonadati</taxon>
        <taxon>Pseudomonadota</taxon>
        <taxon>Betaproteobacteria</taxon>
        <taxon>Burkholderiales</taxon>
        <taxon>Sutterellaceae</taxon>
        <taxon>Sutterella</taxon>
    </lineage>
</organism>
<dbReference type="Pfam" id="PF05930">
    <property type="entry name" value="Phage_AlpA"/>
    <property type="match status" value="1"/>
</dbReference>
<evidence type="ECO:0000313" key="2">
    <source>
        <dbReference type="Proteomes" id="UP000469462"/>
    </source>
</evidence>
<sequence>MKKTEKKTAPSWAPSLDAERLEALKKEYPGLIRLPRVKELTGLGKTTIYSMLNAGRFPGRLKLTPTVSAWRSADVMAWIEEQGAAA</sequence>
<name>A0AAI9SB60_9BURK</name>
<reference evidence="1 2" key="1">
    <citation type="submission" date="2019-10" db="EMBL/GenBank/DDBJ databases">
        <title>Genome diversity of Sutterella seckii.</title>
        <authorList>
            <person name="Chaplin A.V."/>
            <person name="Sokolova S.R."/>
            <person name="Mosin K.A."/>
            <person name="Ivanova E.L."/>
            <person name="Kochetkova T.O."/>
            <person name="Goltsov A.Y."/>
            <person name="Trofimov D.Y."/>
            <person name="Efimov B.A."/>
        </authorList>
    </citation>
    <scope>NUCLEOTIDE SEQUENCE [LARGE SCALE GENOMIC DNA]</scope>
    <source>
        <strain evidence="1 2">ASD3426</strain>
    </source>
</reference>
<keyword evidence="2" id="KW-1185">Reference proteome</keyword>
<dbReference type="Proteomes" id="UP000469462">
    <property type="component" value="Unassembled WGS sequence"/>
</dbReference>
<dbReference type="InterPro" id="IPR010260">
    <property type="entry name" value="AlpA"/>
</dbReference>
<dbReference type="Gene3D" id="1.10.238.160">
    <property type="match status" value="1"/>
</dbReference>
<protein>
    <submittedName>
        <fullName evidence="1">AlpA family phage regulatory protein</fullName>
    </submittedName>
</protein>
<comment type="caution">
    <text evidence="1">The sequence shown here is derived from an EMBL/GenBank/DDBJ whole genome shotgun (WGS) entry which is preliminary data.</text>
</comment>
<gene>
    <name evidence="1" type="ORF">GBM96_07765</name>
</gene>